<dbReference type="KEGG" id="pbv:AR543_07390"/>
<dbReference type="InterPro" id="IPR036787">
    <property type="entry name" value="T_IF-3_N_sf"/>
</dbReference>
<dbReference type="RefSeq" id="WP_060533167.1">
    <property type="nucleotide sequence ID" value="NZ_CP013023.1"/>
</dbReference>
<keyword evidence="3" id="KW-0648">Protein biosynthesis</keyword>
<dbReference type="InterPro" id="IPR019815">
    <property type="entry name" value="Translation_initiation_fac_3_C"/>
</dbReference>
<evidence type="ECO:0000313" key="9">
    <source>
        <dbReference type="Proteomes" id="UP000078148"/>
    </source>
</evidence>
<reference evidence="9" key="1">
    <citation type="submission" date="2015-10" db="EMBL/GenBank/DDBJ databases">
        <title>Genome of Paenibacillus bovis sp. nov.</title>
        <authorList>
            <person name="Wu Z."/>
            <person name="Gao C."/>
            <person name="Liu Z."/>
            <person name="Zheng H."/>
        </authorList>
    </citation>
    <scope>NUCLEOTIDE SEQUENCE [LARGE SCALE GENOMIC DNA]</scope>
    <source>
        <strain evidence="9">BD3526</strain>
    </source>
</reference>
<dbReference type="InterPro" id="IPR036788">
    <property type="entry name" value="T_IF-3_C_sf"/>
</dbReference>
<dbReference type="PANTHER" id="PTHR10938">
    <property type="entry name" value="TRANSLATION INITIATION FACTOR IF-3"/>
    <property type="match status" value="1"/>
</dbReference>
<protein>
    <recommendedName>
        <fullName evidence="4">Translation initiation factor IF-3</fullName>
    </recommendedName>
</protein>
<evidence type="ECO:0000256" key="1">
    <source>
        <dbReference type="ARBA" id="ARBA00005439"/>
    </source>
</evidence>
<organism evidence="8 9">
    <name type="scientific">Paenibacillus bovis</name>
    <dbReference type="NCBI Taxonomy" id="1616788"/>
    <lineage>
        <taxon>Bacteria</taxon>
        <taxon>Bacillati</taxon>
        <taxon>Bacillota</taxon>
        <taxon>Bacilli</taxon>
        <taxon>Bacillales</taxon>
        <taxon>Paenibacillaceae</taxon>
        <taxon>Paenibacillus</taxon>
    </lineage>
</organism>
<name>A0A172ZDW8_9BACL</name>
<dbReference type="InterPro" id="IPR019814">
    <property type="entry name" value="Translation_initiation_fac_3_N"/>
</dbReference>
<keyword evidence="2 8" id="KW-0396">Initiation factor</keyword>
<proteinExistence type="inferred from homology"/>
<dbReference type="Proteomes" id="UP000078148">
    <property type="component" value="Chromosome"/>
</dbReference>
<dbReference type="Pfam" id="PF00707">
    <property type="entry name" value="IF3_C"/>
    <property type="match status" value="1"/>
</dbReference>
<evidence type="ECO:0000259" key="6">
    <source>
        <dbReference type="Pfam" id="PF00707"/>
    </source>
</evidence>
<evidence type="ECO:0000256" key="2">
    <source>
        <dbReference type="ARBA" id="ARBA00022540"/>
    </source>
</evidence>
<sequence length="158" mass="17171">MIKNEKIKASEVHLTGLNGEDLGIMPTVEALQMARKLKVDLVCNSLFSSPPPCQLISAGAARQNKQQAAKSDRPAKIKEIRLTAQIEDHDYDTKKNQALRILQSGNAVTLVVKTQGSKESAKAKSIIEDLLRDLKEAGKPQTGIQVSGKQSMVQVDPV</sequence>
<evidence type="ECO:0000256" key="3">
    <source>
        <dbReference type="ARBA" id="ARBA00022917"/>
    </source>
</evidence>
<evidence type="ECO:0000256" key="5">
    <source>
        <dbReference type="SAM" id="MobiDB-lite"/>
    </source>
</evidence>
<dbReference type="GO" id="GO:0003743">
    <property type="term" value="F:translation initiation factor activity"/>
    <property type="evidence" value="ECO:0007669"/>
    <property type="project" value="UniProtKB-UniRule"/>
</dbReference>
<dbReference type="GO" id="GO:0032790">
    <property type="term" value="P:ribosome disassembly"/>
    <property type="evidence" value="ECO:0007669"/>
    <property type="project" value="TreeGrafter"/>
</dbReference>
<feature type="domain" description="Translation initiation factor 3 N-terminal" evidence="7">
    <location>
        <begin position="4"/>
        <end position="70"/>
    </location>
</feature>
<accession>A0A172ZDW8</accession>
<dbReference type="STRING" id="1616788.AR543_07390"/>
<dbReference type="AlphaFoldDB" id="A0A172ZDW8"/>
<keyword evidence="9" id="KW-1185">Reference proteome</keyword>
<dbReference type="InterPro" id="IPR001288">
    <property type="entry name" value="Translation_initiation_fac_3"/>
</dbReference>
<dbReference type="GO" id="GO:0043022">
    <property type="term" value="F:ribosome binding"/>
    <property type="evidence" value="ECO:0007669"/>
    <property type="project" value="TreeGrafter"/>
</dbReference>
<feature type="compositionally biased region" description="Polar residues" evidence="5">
    <location>
        <begin position="142"/>
        <end position="158"/>
    </location>
</feature>
<dbReference type="OrthoDB" id="2899239at2"/>
<evidence type="ECO:0000313" key="8">
    <source>
        <dbReference type="EMBL" id="ANF95846.1"/>
    </source>
</evidence>
<reference evidence="8 9" key="2">
    <citation type="journal article" date="2016" name="Int. J. Syst. Evol. Microbiol.">
        <title>Paenibacillus bovis sp. nov., isolated from raw yak (Bos grunniens) milk.</title>
        <authorList>
            <person name="Gao C."/>
            <person name="Han J."/>
            <person name="Liu Z."/>
            <person name="Xu X."/>
            <person name="Hang F."/>
            <person name="Wu Z."/>
        </authorList>
    </citation>
    <scope>NUCLEOTIDE SEQUENCE [LARGE SCALE GENOMIC DNA]</scope>
    <source>
        <strain evidence="8 9">BD3526</strain>
    </source>
</reference>
<dbReference type="PANTHER" id="PTHR10938:SF0">
    <property type="entry name" value="TRANSLATION INITIATION FACTOR IF-3, MITOCHONDRIAL"/>
    <property type="match status" value="1"/>
</dbReference>
<gene>
    <name evidence="8" type="ORF">AR543_07390</name>
</gene>
<dbReference type="SUPFAM" id="SSF55200">
    <property type="entry name" value="Translation initiation factor IF3, C-terminal domain"/>
    <property type="match status" value="1"/>
</dbReference>
<dbReference type="Pfam" id="PF05198">
    <property type="entry name" value="IF3_N"/>
    <property type="match status" value="1"/>
</dbReference>
<dbReference type="Gene3D" id="3.10.20.80">
    <property type="entry name" value="Translation initiation factor 3 (IF-3), N-terminal domain"/>
    <property type="match status" value="1"/>
</dbReference>
<feature type="region of interest" description="Disordered" evidence="5">
    <location>
        <begin position="139"/>
        <end position="158"/>
    </location>
</feature>
<evidence type="ECO:0000259" key="7">
    <source>
        <dbReference type="Pfam" id="PF05198"/>
    </source>
</evidence>
<dbReference type="EMBL" id="CP013023">
    <property type="protein sequence ID" value="ANF95846.1"/>
    <property type="molecule type" value="Genomic_DNA"/>
</dbReference>
<dbReference type="NCBIfam" id="TIGR00168">
    <property type="entry name" value="infC"/>
    <property type="match status" value="1"/>
</dbReference>
<feature type="domain" description="Translation initiation factor 3 C-terminal" evidence="6">
    <location>
        <begin position="76"/>
        <end position="157"/>
    </location>
</feature>
<dbReference type="GO" id="GO:0005737">
    <property type="term" value="C:cytoplasm"/>
    <property type="evidence" value="ECO:0007669"/>
    <property type="project" value="UniProtKB-ARBA"/>
</dbReference>
<dbReference type="SUPFAM" id="SSF54364">
    <property type="entry name" value="Translation initiation factor IF3, N-terminal domain"/>
    <property type="match status" value="1"/>
</dbReference>
<comment type="similarity">
    <text evidence="1">Belongs to the IF-3 family.</text>
</comment>
<evidence type="ECO:0000256" key="4">
    <source>
        <dbReference type="NCBIfam" id="TIGR00168"/>
    </source>
</evidence>
<dbReference type="Gene3D" id="3.30.110.10">
    <property type="entry name" value="Translation initiation factor 3 (IF-3), C-terminal domain"/>
    <property type="match status" value="1"/>
</dbReference>